<keyword evidence="2" id="KW-1133">Transmembrane helix</keyword>
<feature type="compositionally biased region" description="Basic and acidic residues" evidence="1">
    <location>
        <begin position="140"/>
        <end position="150"/>
    </location>
</feature>
<evidence type="ECO:0000313" key="4">
    <source>
        <dbReference type="Proteomes" id="UP000054562"/>
    </source>
</evidence>
<dbReference type="PANTHER" id="PTHR37458:SF1">
    <property type="entry name" value="THISBE"/>
    <property type="match status" value="1"/>
</dbReference>
<feature type="region of interest" description="Disordered" evidence="1">
    <location>
        <begin position="140"/>
        <end position="163"/>
    </location>
</feature>
<organism evidence="3 4">
    <name type="scientific">Plasmodium falciparum IGH-CR14</name>
    <dbReference type="NCBI Taxonomy" id="580059"/>
    <lineage>
        <taxon>Eukaryota</taxon>
        <taxon>Sar</taxon>
        <taxon>Alveolata</taxon>
        <taxon>Apicomplexa</taxon>
        <taxon>Aconoidasida</taxon>
        <taxon>Haemosporida</taxon>
        <taxon>Plasmodiidae</taxon>
        <taxon>Plasmodium</taxon>
        <taxon>Plasmodium (Laverania)</taxon>
    </lineage>
</organism>
<evidence type="ECO:0000256" key="1">
    <source>
        <dbReference type="SAM" id="MobiDB-lite"/>
    </source>
</evidence>
<dbReference type="GO" id="GO:0005615">
    <property type="term" value="C:extracellular space"/>
    <property type="evidence" value="ECO:0007669"/>
    <property type="project" value="TreeGrafter"/>
</dbReference>
<proteinExistence type="predicted"/>
<feature type="region of interest" description="Disordered" evidence="1">
    <location>
        <begin position="1"/>
        <end position="21"/>
    </location>
</feature>
<reference evidence="4" key="1">
    <citation type="submission" date="2015-07" db="EMBL/GenBank/DDBJ databases">
        <title>Annotation of Plasmodium falciparum IGH-CR14.</title>
        <authorList>
            <consortium name="The Broad Institute Genome Sequencing Platform"/>
            <person name="Volkman S.K."/>
            <person name="Neafsey D.E."/>
            <person name="Dash A.P."/>
            <person name="Chitnis C.E."/>
            <person name="Hartl D.L."/>
            <person name="Young S.K."/>
            <person name="Zeng Q."/>
            <person name="Koehrsen M."/>
            <person name="Alvarado L."/>
            <person name="Berlin A."/>
            <person name="Borenstein D."/>
            <person name="Chapman S.B."/>
            <person name="Chen Z."/>
            <person name="Engels R."/>
            <person name="Freedman E."/>
            <person name="Gellesch M."/>
            <person name="Goldberg J."/>
            <person name="Griggs A."/>
            <person name="Gujja S."/>
            <person name="Heilman E.R."/>
            <person name="Heiman D.I."/>
            <person name="Howarth C."/>
            <person name="Jen D."/>
            <person name="Larson L."/>
            <person name="Mehta T."/>
            <person name="Neiman D."/>
            <person name="Park D."/>
            <person name="Pearson M."/>
            <person name="Roberts A."/>
            <person name="Saif S."/>
            <person name="Shea T."/>
            <person name="Shenoy N."/>
            <person name="Sisk P."/>
            <person name="Stolte C."/>
            <person name="Sykes S."/>
            <person name="Walk T."/>
            <person name="White J."/>
            <person name="Yandava C."/>
            <person name="Haas B."/>
            <person name="Henn M.R."/>
            <person name="Nusbaum C."/>
            <person name="Birren B."/>
        </authorList>
    </citation>
    <scope>NUCLEOTIDE SEQUENCE [LARGE SCALE GENOMIC DNA]</scope>
    <source>
        <strain evidence="4">IGH-CR14</strain>
    </source>
</reference>
<dbReference type="AlphaFoldDB" id="A0A0L1IAA6"/>
<name>A0A0L1IAA6_PLAFA</name>
<dbReference type="GO" id="GO:0048018">
    <property type="term" value="F:receptor ligand activity"/>
    <property type="evidence" value="ECO:0007669"/>
    <property type="project" value="TreeGrafter"/>
</dbReference>
<keyword evidence="2" id="KW-0812">Transmembrane</keyword>
<reference evidence="4" key="2">
    <citation type="submission" date="2015-07" db="EMBL/GenBank/DDBJ databases">
        <title>The genome sequence of Plasmodium falciparum IGH-CR14.</title>
        <authorList>
            <consortium name="The Broad Institute Genome Sequencing Platform"/>
            <person name="Volkman S.K."/>
            <person name="Neafsey D.E."/>
            <person name="Dash A.P."/>
            <person name="Chitnis C.E."/>
            <person name="Hartl D.L."/>
            <person name="Young S.K."/>
            <person name="Kodira C.D."/>
            <person name="Zeng Q."/>
            <person name="Koehrsen M."/>
            <person name="Godfrey P."/>
            <person name="Alvarado L."/>
            <person name="Berlin A."/>
            <person name="Borenstein D."/>
            <person name="Chen Z."/>
            <person name="Engels R."/>
            <person name="Freedman E."/>
            <person name="Gellesch M."/>
            <person name="Goldberg J."/>
            <person name="Griggs A."/>
            <person name="Gujja S."/>
            <person name="Heiman D."/>
            <person name="Hepburn T."/>
            <person name="Howarth C."/>
            <person name="Jen D."/>
            <person name="Larson L."/>
            <person name="Lewis B."/>
            <person name="Mehta T."/>
            <person name="Park D."/>
            <person name="Pearson M."/>
            <person name="Roberts A."/>
            <person name="Saif S."/>
            <person name="Shea T."/>
            <person name="Shenoy N."/>
            <person name="Sisk P."/>
            <person name="Stolte C."/>
            <person name="Sykes S."/>
            <person name="Walk T."/>
            <person name="White J."/>
            <person name="Yandava C."/>
            <person name="Wirth D.F."/>
            <person name="Nusbaum C."/>
            <person name="Birren B."/>
        </authorList>
    </citation>
    <scope>NUCLEOTIDE SEQUENCE [LARGE SCALE GENOMIC DNA]</scope>
    <source>
        <strain evidence="4">IGH-CR14</strain>
    </source>
</reference>
<evidence type="ECO:0000256" key="2">
    <source>
        <dbReference type="SAM" id="Phobius"/>
    </source>
</evidence>
<dbReference type="InterPro" id="IPR027417">
    <property type="entry name" value="P-loop_NTPase"/>
</dbReference>
<dbReference type="SUPFAM" id="SSF52540">
    <property type="entry name" value="P-loop containing nucleoside triphosphate hydrolases"/>
    <property type="match status" value="1"/>
</dbReference>
<dbReference type="Gene3D" id="3.40.50.300">
    <property type="entry name" value="P-loop containing nucleotide triphosphate hydrolases"/>
    <property type="match status" value="1"/>
</dbReference>
<keyword evidence="2" id="KW-0472">Membrane</keyword>
<dbReference type="EMBL" id="GG665117">
    <property type="protein sequence ID" value="KNG76073.1"/>
    <property type="molecule type" value="Genomic_DNA"/>
</dbReference>
<gene>
    <name evidence="3" type="ORF">PFMG_01974</name>
</gene>
<dbReference type="OrthoDB" id="10072614at2759"/>
<protein>
    <submittedName>
        <fullName evidence="3">Pb-reticulocyte binding protein</fullName>
    </submittedName>
</protein>
<evidence type="ECO:0000313" key="3">
    <source>
        <dbReference type="EMBL" id="KNG76073.1"/>
    </source>
</evidence>
<sequence>MMSPNPNDVNNPHDVNNPNDDVIKSSFPFIEPNKEEKKKSNETYLMETIFVIHKNPENISKNDEEHIKVNIPLSCLNSFNKIFMSSKNTEEDMLESSKDNYNKSVTKIGNNKEREIEILVELEEYVKNIVSNILKDNDNKKQVDNMDKNNIHPNNISDDNNDEYKHYDENNKTEEKNHSIIPKNIFEYDAVDMLNEKYEDILWKKRCNKKKEILEILKMHGYIEKENNTDNNLKDYYNNLIEQYINDEKSFNKQLKQISDLKNNYDMHLSNITLRKSKFVDILEKTKNQITLHFKNMLKRMNNYKGKIEFDDINRNLKVLISINQDTSNNVFMEINSLSGGERSTIQMALLASFSLTESSSFHIFDELDVYMDELTRVKNMRLFCDFVEKNNDKQYFFITPHIEITELFLDDAKQRKLNIKPILIRSLGVYFFLILFFIIDNFIFHHHRYDV</sequence>
<dbReference type="PANTHER" id="PTHR37458">
    <property type="entry name" value="THISBE"/>
    <property type="match status" value="1"/>
</dbReference>
<dbReference type="Proteomes" id="UP000054562">
    <property type="component" value="Unassembled WGS sequence"/>
</dbReference>
<accession>A0A0L1IAA6</accession>
<feature type="transmembrane region" description="Helical" evidence="2">
    <location>
        <begin position="423"/>
        <end position="445"/>
    </location>
</feature>
<feature type="compositionally biased region" description="Low complexity" evidence="1">
    <location>
        <begin position="1"/>
        <end position="20"/>
    </location>
</feature>